<dbReference type="PROSITE" id="PS01124">
    <property type="entry name" value="HTH_ARAC_FAMILY_2"/>
    <property type="match status" value="1"/>
</dbReference>
<keyword evidence="3" id="KW-0804">Transcription</keyword>
<dbReference type="EMBL" id="CAJZAI010000004">
    <property type="protein sequence ID" value="CAG9172306.1"/>
    <property type="molecule type" value="Genomic_DNA"/>
</dbReference>
<dbReference type="InterPro" id="IPR018060">
    <property type="entry name" value="HTH_AraC"/>
</dbReference>
<dbReference type="PANTHER" id="PTHR47894">
    <property type="entry name" value="HTH-TYPE TRANSCRIPTIONAL REGULATOR GADX"/>
    <property type="match status" value="1"/>
</dbReference>
<dbReference type="SUPFAM" id="SSF46689">
    <property type="entry name" value="Homeodomain-like"/>
    <property type="match status" value="1"/>
</dbReference>
<reference evidence="5 6" key="1">
    <citation type="submission" date="2021-08" db="EMBL/GenBank/DDBJ databases">
        <authorList>
            <person name="Peeters C."/>
        </authorList>
    </citation>
    <scope>NUCLEOTIDE SEQUENCE [LARGE SCALE GENOMIC DNA]</scope>
    <source>
        <strain evidence="5 6">LMG 23992</strain>
    </source>
</reference>
<accession>A0ABM8WXQ7</accession>
<keyword evidence="1" id="KW-0805">Transcription regulation</keyword>
<dbReference type="Pfam" id="PF12833">
    <property type="entry name" value="HTH_18"/>
    <property type="match status" value="1"/>
</dbReference>
<evidence type="ECO:0000259" key="4">
    <source>
        <dbReference type="PROSITE" id="PS01124"/>
    </source>
</evidence>
<organism evidence="5 6">
    <name type="scientific">Cupriavidus laharis</name>
    <dbReference type="NCBI Taxonomy" id="151654"/>
    <lineage>
        <taxon>Bacteria</taxon>
        <taxon>Pseudomonadati</taxon>
        <taxon>Pseudomonadota</taxon>
        <taxon>Betaproteobacteria</taxon>
        <taxon>Burkholderiales</taxon>
        <taxon>Burkholderiaceae</taxon>
        <taxon>Cupriavidus</taxon>
    </lineage>
</organism>
<evidence type="ECO:0000256" key="3">
    <source>
        <dbReference type="ARBA" id="ARBA00023163"/>
    </source>
</evidence>
<evidence type="ECO:0000256" key="2">
    <source>
        <dbReference type="ARBA" id="ARBA00023125"/>
    </source>
</evidence>
<dbReference type="Gene3D" id="1.10.10.60">
    <property type="entry name" value="Homeodomain-like"/>
    <property type="match status" value="1"/>
</dbReference>
<gene>
    <name evidence="5" type="primary">virS_6</name>
    <name evidence="5" type="ORF">LMG23992_02187</name>
</gene>
<keyword evidence="6" id="KW-1185">Reference proteome</keyword>
<sequence length="374" mass="41262">MAAYYPAAKTTQDNADAVERAAHRTQNKIGRQALDTLVRAAAVTNFFEVAQGLGLNPQPLLREARLSRALLGDPDQRVSVNACARLLEHAAQAAHCETFGLRMAESRQLSDFGVMSLLISQQPTLRDALATIIRYRHLVNESLAILLEDAGKIVVIRQEVVLDTPSRQASELAVGVVFRLCRALLGPHWHPLNVNFTHSAPADLQVHRRLFGCPLEFDSEFNGITCLAADLDATIPTADPGMARYAQRFVDTLPRVNAPSIGRDVRSAVYLMLPMGRATCEGVAQGLGLSLRTMQRQLDEAGETFTDILNEVRRELAQRYVENPQYSLLRVAELLGYGSASSFTRWFSTQFGEAPVVWRRRHGGRAPQPAQGEP</sequence>
<evidence type="ECO:0000313" key="5">
    <source>
        <dbReference type="EMBL" id="CAG9172306.1"/>
    </source>
</evidence>
<dbReference type="InterPro" id="IPR009057">
    <property type="entry name" value="Homeodomain-like_sf"/>
</dbReference>
<comment type="caution">
    <text evidence="5">The sequence shown here is derived from an EMBL/GenBank/DDBJ whole genome shotgun (WGS) entry which is preliminary data.</text>
</comment>
<feature type="domain" description="HTH araC/xylS-type" evidence="4">
    <location>
        <begin position="263"/>
        <end position="361"/>
    </location>
</feature>
<dbReference type="PANTHER" id="PTHR47894:SF4">
    <property type="entry name" value="HTH-TYPE TRANSCRIPTIONAL REGULATOR GADX"/>
    <property type="match status" value="1"/>
</dbReference>
<dbReference type="InterPro" id="IPR032687">
    <property type="entry name" value="AraC-type_N"/>
</dbReference>
<name>A0ABM8WXQ7_9BURK</name>
<proteinExistence type="predicted"/>
<dbReference type="Proteomes" id="UP000727654">
    <property type="component" value="Unassembled WGS sequence"/>
</dbReference>
<dbReference type="SMART" id="SM00342">
    <property type="entry name" value="HTH_ARAC"/>
    <property type="match status" value="1"/>
</dbReference>
<dbReference type="Pfam" id="PF12625">
    <property type="entry name" value="Arabinose_bd"/>
    <property type="match status" value="1"/>
</dbReference>
<keyword evidence="2" id="KW-0238">DNA-binding</keyword>
<evidence type="ECO:0000313" key="6">
    <source>
        <dbReference type="Proteomes" id="UP000727654"/>
    </source>
</evidence>
<evidence type="ECO:0000256" key="1">
    <source>
        <dbReference type="ARBA" id="ARBA00023015"/>
    </source>
</evidence>
<protein>
    <submittedName>
        <fullName evidence="5">HTH-type transcriptional regulator VirS</fullName>
    </submittedName>
</protein>